<accession>A0A2N3PIG1</accession>
<evidence type="ECO:0000256" key="3">
    <source>
        <dbReference type="ARBA" id="ARBA00008207"/>
    </source>
</evidence>
<name>A0A2N3PIG1_9HELI</name>
<evidence type="ECO:0000256" key="1">
    <source>
        <dbReference type="ARBA" id="ARBA00002268"/>
    </source>
</evidence>
<comment type="catalytic activity">
    <reaction evidence="16 17">
        <text>epoxyqueuosine(34) in tRNA + AH2 = queuosine(34) in tRNA + A + H2O</text>
        <dbReference type="Rhea" id="RHEA:32159"/>
        <dbReference type="Rhea" id="RHEA-COMP:18571"/>
        <dbReference type="Rhea" id="RHEA-COMP:18582"/>
        <dbReference type="ChEBI" id="CHEBI:13193"/>
        <dbReference type="ChEBI" id="CHEBI:15377"/>
        <dbReference type="ChEBI" id="CHEBI:17499"/>
        <dbReference type="ChEBI" id="CHEBI:194431"/>
        <dbReference type="ChEBI" id="CHEBI:194443"/>
        <dbReference type="EC" id="1.17.99.6"/>
    </reaction>
</comment>
<evidence type="ECO:0000256" key="9">
    <source>
        <dbReference type="ARBA" id="ARBA00022785"/>
    </source>
</evidence>
<evidence type="ECO:0000256" key="7">
    <source>
        <dbReference type="ARBA" id="ARBA00022694"/>
    </source>
</evidence>
<keyword evidence="8 17" id="KW-0479">Metal-binding</keyword>
<reference evidence="18 19" key="1">
    <citation type="submission" date="2016-07" db="EMBL/GenBank/DDBJ databases">
        <title>Detection of Helicobacter winghamensis from caecal content of red fox (Vulpes vulpes).</title>
        <authorList>
            <person name="Zanoni R.G."/>
            <person name="Florio D."/>
            <person name="Caffara M."/>
            <person name="Renzi M."/>
            <person name="Parisi A."/>
            <person name="Pasquali F."/>
            <person name="Manfreda G."/>
        </authorList>
    </citation>
    <scope>NUCLEOTIDE SEQUENCE [LARGE SCALE GENOMIC DNA]</scope>
    <source>
        <strain evidence="18 19">295_13</strain>
    </source>
</reference>
<dbReference type="EC" id="1.17.99.6" evidence="4 17"/>
<sequence length="382" mass="44149">MSKIPYDFTHKNTTLVHICCSVDSHHFLTQLKEKYPHKNFCGYFYNPNIHPFEEYQMRLLDVKRSCAQLGIPLIEGEYHLKEWLEGSKGLEDAPEKGERCNYCFDFRLEKSAQIALDTHCVEFTSTLLASPMKSQNDLFTQGEAIATKHNLTFLPIDVRSNGGTQIQNKLAKEANLYRQNYCGCLYALKAQREKSNKTSLELFSTLNLPKQSRNLPSLRLKNFQARTQLEQTQKPYQIIKRKVLQYRILKGLLSIKDSIIPSFICNYSMLNKPTKAKIEFWQDGIGYASKDGIVFLEFNTFKDLLKTQDSSTLLQDFNTLLKEGLSEEIQLALRYKLYPNGFFTSPIVIVENAFNTDFTLEITHIMQEEILEDFIPNPTSNQ</sequence>
<protein>
    <recommendedName>
        <fullName evidence="5 17">Epoxyqueuosine reductase QueH</fullName>
        <ecNumber evidence="4 17">1.17.99.6</ecNumber>
    </recommendedName>
    <alternativeName>
        <fullName evidence="15 17">Queuosine biosynthesis protein QueH</fullName>
    </alternativeName>
</protein>
<dbReference type="InterPro" id="IPR003828">
    <property type="entry name" value="QueH"/>
</dbReference>
<keyword evidence="19" id="KW-1185">Reference proteome</keyword>
<proteinExistence type="inferred from homology"/>
<comment type="pathway">
    <text evidence="2 17">tRNA modification; tRNA-queuosine biosynthesis.</text>
</comment>
<keyword evidence="13 17" id="KW-1015">Disulfide bond</keyword>
<evidence type="ECO:0000256" key="5">
    <source>
        <dbReference type="ARBA" id="ARBA00016895"/>
    </source>
</evidence>
<evidence type="ECO:0000256" key="15">
    <source>
        <dbReference type="ARBA" id="ARBA00031446"/>
    </source>
</evidence>
<keyword evidence="6 17" id="KW-0004">4Fe-4S</keyword>
<evidence type="ECO:0000256" key="10">
    <source>
        <dbReference type="ARBA" id="ARBA00023002"/>
    </source>
</evidence>
<dbReference type="GO" id="GO:0046872">
    <property type="term" value="F:metal ion binding"/>
    <property type="evidence" value="ECO:0007669"/>
    <property type="project" value="UniProtKB-KW"/>
</dbReference>
<feature type="binding site" evidence="17">
    <location>
        <position position="19"/>
    </location>
    <ligand>
        <name>[4Fe-4S] cluster</name>
        <dbReference type="ChEBI" id="CHEBI:49883"/>
    </ligand>
</feature>
<evidence type="ECO:0000313" key="18">
    <source>
        <dbReference type="EMBL" id="PKT80599.1"/>
    </source>
</evidence>
<dbReference type="Proteomes" id="UP000233350">
    <property type="component" value="Unassembled WGS sequence"/>
</dbReference>
<dbReference type="GeneID" id="97289248"/>
<dbReference type="PANTHER" id="PTHR36701">
    <property type="entry name" value="EPOXYQUEUOSINE REDUCTASE QUEH"/>
    <property type="match status" value="1"/>
</dbReference>
<keyword evidence="14 17" id="KW-0676">Redox-active center</keyword>
<dbReference type="STRING" id="556267.HWAG_00438"/>
<feature type="binding site" evidence="17">
    <location>
        <position position="20"/>
    </location>
    <ligand>
        <name>[4Fe-4S] cluster</name>
        <dbReference type="ChEBI" id="CHEBI:49883"/>
    </ligand>
</feature>
<evidence type="ECO:0000256" key="12">
    <source>
        <dbReference type="ARBA" id="ARBA00023014"/>
    </source>
</evidence>
<comment type="function">
    <text evidence="1 17">Catalyzes the conversion of epoxyqueuosine (oQ) to queuosine (Q), which is a hypermodified base found in the wobble positions of tRNA(Asp), tRNA(Asn), tRNA(His) and tRNA(Tyr).</text>
</comment>
<dbReference type="EMBL" id="MBPK01000042">
    <property type="protein sequence ID" value="PKT80599.1"/>
    <property type="molecule type" value="Genomic_DNA"/>
</dbReference>
<evidence type="ECO:0000256" key="13">
    <source>
        <dbReference type="ARBA" id="ARBA00023157"/>
    </source>
</evidence>
<dbReference type="Pfam" id="PF02677">
    <property type="entry name" value="QueH"/>
    <property type="match status" value="1"/>
</dbReference>
<keyword evidence="11 17" id="KW-0408">Iron</keyword>
<dbReference type="PANTHER" id="PTHR36701:SF1">
    <property type="entry name" value="EPOXYQUEUOSINE REDUCTASE QUEH"/>
    <property type="match status" value="1"/>
</dbReference>
<comment type="similarity">
    <text evidence="3 17">Belongs to the QueH family.</text>
</comment>
<comment type="caution">
    <text evidence="18">The sequence shown here is derived from an EMBL/GenBank/DDBJ whole genome shotgun (WGS) entry which is preliminary data.</text>
</comment>
<keyword evidence="10 17" id="KW-0560">Oxidoreductase</keyword>
<organism evidence="18 19">
    <name type="scientific">Helicobacter winghamensis</name>
    <dbReference type="NCBI Taxonomy" id="157268"/>
    <lineage>
        <taxon>Bacteria</taxon>
        <taxon>Pseudomonadati</taxon>
        <taxon>Campylobacterota</taxon>
        <taxon>Epsilonproteobacteria</taxon>
        <taxon>Campylobacterales</taxon>
        <taxon>Helicobacteraceae</taxon>
        <taxon>Helicobacter</taxon>
    </lineage>
</organism>
<feature type="binding site" evidence="17">
    <location>
        <position position="103"/>
    </location>
    <ligand>
        <name>[4Fe-4S] cluster</name>
        <dbReference type="ChEBI" id="CHEBI:49883"/>
    </ligand>
</feature>
<feature type="binding site" evidence="17">
    <location>
        <position position="100"/>
    </location>
    <ligand>
        <name>[4Fe-4S] cluster</name>
        <dbReference type="ChEBI" id="CHEBI:49883"/>
    </ligand>
</feature>
<dbReference type="GO" id="GO:0051539">
    <property type="term" value="F:4 iron, 4 sulfur cluster binding"/>
    <property type="evidence" value="ECO:0007669"/>
    <property type="project" value="UniProtKB-UniRule"/>
</dbReference>
<dbReference type="RefSeq" id="WP_006802131.1">
    <property type="nucleotide sequence ID" value="NZ_CABKOI010000021.1"/>
</dbReference>
<dbReference type="OrthoDB" id="9801033at2"/>
<evidence type="ECO:0000256" key="17">
    <source>
        <dbReference type="HAMAP-Rule" id="MF_02089"/>
    </source>
</evidence>
<evidence type="ECO:0000256" key="6">
    <source>
        <dbReference type="ARBA" id="ARBA00022485"/>
    </source>
</evidence>
<evidence type="ECO:0000256" key="14">
    <source>
        <dbReference type="ARBA" id="ARBA00023284"/>
    </source>
</evidence>
<evidence type="ECO:0000256" key="16">
    <source>
        <dbReference type="ARBA" id="ARBA00047415"/>
    </source>
</evidence>
<dbReference type="AlphaFoldDB" id="A0A2N3PIG1"/>
<dbReference type="GO" id="GO:0052693">
    <property type="term" value="F:epoxyqueuosine reductase activity"/>
    <property type="evidence" value="ECO:0007669"/>
    <property type="project" value="UniProtKB-UniRule"/>
</dbReference>
<evidence type="ECO:0000313" key="19">
    <source>
        <dbReference type="Proteomes" id="UP000233350"/>
    </source>
</evidence>
<evidence type="ECO:0000256" key="11">
    <source>
        <dbReference type="ARBA" id="ARBA00023004"/>
    </source>
</evidence>
<evidence type="ECO:0000256" key="2">
    <source>
        <dbReference type="ARBA" id="ARBA00004691"/>
    </source>
</evidence>
<dbReference type="UniPathway" id="UPA00392"/>
<feature type="disulfide bond" description="Redox-active" evidence="17">
    <location>
        <begin position="182"/>
        <end position="184"/>
    </location>
</feature>
<dbReference type="GO" id="GO:0008616">
    <property type="term" value="P:tRNA queuosine(34) biosynthetic process"/>
    <property type="evidence" value="ECO:0007669"/>
    <property type="project" value="UniProtKB-UniRule"/>
</dbReference>
<keyword evidence="7 17" id="KW-0819">tRNA processing</keyword>
<evidence type="ECO:0000256" key="4">
    <source>
        <dbReference type="ARBA" id="ARBA00012622"/>
    </source>
</evidence>
<keyword evidence="12 17" id="KW-0411">Iron-sulfur</keyword>
<evidence type="ECO:0000256" key="8">
    <source>
        <dbReference type="ARBA" id="ARBA00022723"/>
    </source>
</evidence>
<gene>
    <name evidence="17" type="primary">queH</name>
    <name evidence="18" type="ORF">BCM31_03860</name>
</gene>
<keyword evidence="9 17" id="KW-0671">Queuosine biosynthesis</keyword>
<dbReference type="HAMAP" id="MF_02089">
    <property type="entry name" value="QueH"/>
    <property type="match status" value="1"/>
</dbReference>